<keyword evidence="2" id="KW-1185">Reference proteome</keyword>
<evidence type="ECO:0000313" key="1">
    <source>
        <dbReference type="EMBL" id="TXE16766.1"/>
    </source>
</evidence>
<sequence>MIRTLNERESSRLLESNYIGNLSYIYQNRPFIAPITYFFDKANDVIICYSAEGHKINAMRKNSSVSLGVSDVDSVNSWNSVLAQGRFLELSGSDAKAQLHIFSLGVKDLIINKEHRKLDFISEFSSKIYKDDLPVVFQIKVDEITGKMRRN</sequence>
<reference evidence="1 2" key="1">
    <citation type="submission" date="2019-08" db="EMBL/GenBank/DDBJ databases">
        <title>Genome of Psychroserpens burtonensis ACAM 167.</title>
        <authorList>
            <person name="Bowman J.P."/>
        </authorList>
    </citation>
    <scope>NUCLEOTIDE SEQUENCE [LARGE SCALE GENOMIC DNA]</scope>
    <source>
        <strain evidence="1 2">ACAM 167</strain>
    </source>
</reference>
<dbReference type="STRING" id="1123037.GCA_000425305_02397"/>
<dbReference type="RefSeq" id="WP_028872183.1">
    <property type="nucleotide sequence ID" value="NZ_VOSB01000016.1"/>
</dbReference>
<dbReference type="Gene3D" id="2.30.110.10">
    <property type="entry name" value="Electron Transport, Fmn-binding Protein, Chain A"/>
    <property type="match status" value="1"/>
</dbReference>
<comment type="caution">
    <text evidence="1">The sequence shown here is derived from an EMBL/GenBank/DDBJ whole genome shotgun (WGS) entry which is preliminary data.</text>
</comment>
<dbReference type="SUPFAM" id="SSF50475">
    <property type="entry name" value="FMN-binding split barrel"/>
    <property type="match status" value="1"/>
</dbReference>
<gene>
    <name evidence="1" type="ORF">ES692_11965</name>
</gene>
<evidence type="ECO:0000313" key="2">
    <source>
        <dbReference type="Proteomes" id="UP000321938"/>
    </source>
</evidence>
<protein>
    <submittedName>
        <fullName evidence="1">Flavin mononucleotide-binding protein</fullName>
    </submittedName>
</protein>
<dbReference type="Proteomes" id="UP000321938">
    <property type="component" value="Unassembled WGS sequence"/>
</dbReference>
<dbReference type="InterPro" id="IPR024747">
    <property type="entry name" value="Pyridox_Oxase-rel"/>
</dbReference>
<dbReference type="AlphaFoldDB" id="A0A5C7B564"/>
<dbReference type="Pfam" id="PF12900">
    <property type="entry name" value="Pyridox_ox_2"/>
    <property type="match status" value="1"/>
</dbReference>
<dbReference type="OrthoDB" id="9794935at2"/>
<dbReference type="EMBL" id="VOSB01000016">
    <property type="protein sequence ID" value="TXE16766.1"/>
    <property type="molecule type" value="Genomic_DNA"/>
</dbReference>
<name>A0A5C7B564_9FLAO</name>
<accession>A0A5C7B564</accession>
<proteinExistence type="predicted"/>
<organism evidence="1 2">
    <name type="scientific">Psychroserpens burtonensis</name>
    <dbReference type="NCBI Taxonomy" id="49278"/>
    <lineage>
        <taxon>Bacteria</taxon>
        <taxon>Pseudomonadati</taxon>
        <taxon>Bacteroidota</taxon>
        <taxon>Flavobacteriia</taxon>
        <taxon>Flavobacteriales</taxon>
        <taxon>Flavobacteriaceae</taxon>
        <taxon>Psychroserpens</taxon>
    </lineage>
</organism>
<dbReference type="InterPro" id="IPR012349">
    <property type="entry name" value="Split_barrel_FMN-bd"/>
</dbReference>